<comment type="caution">
    <text evidence="3">The sequence shown here is derived from an EMBL/GenBank/DDBJ whole genome shotgun (WGS) entry which is preliminary data.</text>
</comment>
<dbReference type="InterPro" id="IPR029058">
    <property type="entry name" value="AB_hydrolase_fold"/>
</dbReference>
<evidence type="ECO:0000259" key="2">
    <source>
        <dbReference type="Pfam" id="PF00561"/>
    </source>
</evidence>
<protein>
    <submittedName>
        <fullName evidence="3">Homoserine O-acetyltransferase</fullName>
    </submittedName>
</protein>
<dbReference type="InterPro" id="IPR000073">
    <property type="entry name" value="AB_hydrolase_1"/>
</dbReference>
<dbReference type="PIRSF" id="PIRSF000443">
    <property type="entry name" value="Homoser_Ac_trans"/>
    <property type="match status" value="1"/>
</dbReference>
<gene>
    <name evidence="3" type="ORF">GCM10017577_08660</name>
</gene>
<evidence type="ECO:0000313" key="4">
    <source>
        <dbReference type="Proteomes" id="UP001143463"/>
    </source>
</evidence>
<feature type="active site" evidence="1">
    <location>
        <position position="307"/>
    </location>
</feature>
<dbReference type="AlphaFoldDB" id="A0A9W6L038"/>
<dbReference type="InterPro" id="IPR008220">
    <property type="entry name" value="HAT_MetX-like"/>
</dbReference>
<feature type="active site" description="Nucleophile" evidence="1">
    <location>
        <position position="153"/>
    </location>
</feature>
<dbReference type="Gene3D" id="3.40.50.1820">
    <property type="entry name" value="alpha/beta hydrolase"/>
    <property type="match status" value="1"/>
</dbReference>
<reference evidence="3" key="2">
    <citation type="submission" date="2023-01" db="EMBL/GenBank/DDBJ databases">
        <authorList>
            <person name="Sun Q."/>
            <person name="Evtushenko L."/>
        </authorList>
    </citation>
    <scope>NUCLEOTIDE SEQUENCE</scope>
    <source>
        <strain evidence="3">VKM Ac-1069</strain>
    </source>
</reference>
<dbReference type="PANTHER" id="PTHR32268:SF15">
    <property type="entry name" value="HOMOSERINE ACETYLTRANSFERASE FAMILY PROTEIN (AFU_ORTHOLOGUE AFUA_1G15350)"/>
    <property type="match status" value="1"/>
</dbReference>
<feature type="active site" evidence="1">
    <location>
        <position position="336"/>
    </location>
</feature>
<dbReference type="NCBIfam" id="NF005757">
    <property type="entry name" value="PRK07581.1"/>
    <property type="match status" value="1"/>
</dbReference>
<dbReference type="EMBL" id="BSFQ01000002">
    <property type="protein sequence ID" value="GLL09726.1"/>
    <property type="molecule type" value="Genomic_DNA"/>
</dbReference>
<dbReference type="PANTHER" id="PTHR32268">
    <property type="entry name" value="HOMOSERINE O-ACETYLTRANSFERASE"/>
    <property type="match status" value="1"/>
</dbReference>
<dbReference type="SUPFAM" id="SSF53474">
    <property type="entry name" value="alpha/beta-Hydrolases"/>
    <property type="match status" value="1"/>
</dbReference>
<sequence length="363" mass="41069">MTHVTMETSEGSAGAMGNYYSEEIHGRHEYLDLGDFELAGGITLPNARLAYKTRGTLNDAKDNAVLFPHMWSGTSASMEIFVGEGRPLDPSKYFIIFPGQFANGFSSSPSNTPPPFNGGAFPNVTISDDVRAQHRLVTEVFGIERLELVLGWSMGAEQTYEWAVRYPDMVKRALPFAGTARTTAHDYIFVRSHEDALKSDPAWDGGFYKDQSDVHVGLRRHAQTWSVMGLCPEFYNSEAYRAYGFSSLEDFLHRFWENYFAPMDPNNLIWMGWKWRHGDVSLHTNGDLAAALGRITAKTYVVPFSRDMFFPPEDCEAEQRLIPNSEFRVVDSLWAHFAMFCLADRDREQIDACIGDLLKEHVD</sequence>
<reference evidence="3" key="1">
    <citation type="journal article" date="2014" name="Int. J. Syst. Evol. Microbiol.">
        <title>Complete genome sequence of Corynebacterium casei LMG S-19264T (=DSM 44701T), isolated from a smear-ripened cheese.</title>
        <authorList>
            <consortium name="US DOE Joint Genome Institute (JGI-PGF)"/>
            <person name="Walter F."/>
            <person name="Albersmeier A."/>
            <person name="Kalinowski J."/>
            <person name="Ruckert C."/>
        </authorList>
    </citation>
    <scope>NUCLEOTIDE SEQUENCE</scope>
    <source>
        <strain evidence="3">VKM Ac-1069</strain>
    </source>
</reference>
<dbReference type="GO" id="GO:0016747">
    <property type="term" value="F:acyltransferase activity, transferring groups other than amino-acyl groups"/>
    <property type="evidence" value="ECO:0007669"/>
    <property type="project" value="InterPro"/>
</dbReference>
<feature type="domain" description="AB hydrolase-1" evidence="2">
    <location>
        <begin position="64"/>
        <end position="339"/>
    </location>
</feature>
<organism evidence="3 4">
    <name type="scientific">Pseudonocardia halophobica</name>
    <dbReference type="NCBI Taxonomy" id="29401"/>
    <lineage>
        <taxon>Bacteria</taxon>
        <taxon>Bacillati</taxon>
        <taxon>Actinomycetota</taxon>
        <taxon>Actinomycetes</taxon>
        <taxon>Pseudonocardiales</taxon>
        <taxon>Pseudonocardiaceae</taxon>
        <taxon>Pseudonocardia</taxon>
    </lineage>
</organism>
<name>A0A9W6L038_9PSEU</name>
<dbReference type="Proteomes" id="UP001143463">
    <property type="component" value="Unassembled WGS sequence"/>
</dbReference>
<evidence type="ECO:0000313" key="3">
    <source>
        <dbReference type="EMBL" id="GLL09726.1"/>
    </source>
</evidence>
<proteinExistence type="predicted"/>
<evidence type="ECO:0000256" key="1">
    <source>
        <dbReference type="PIRSR" id="PIRSR000443-1"/>
    </source>
</evidence>
<accession>A0A9W6L038</accession>
<dbReference type="Pfam" id="PF00561">
    <property type="entry name" value="Abhydrolase_1"/>
    <property type="match status" value="1"/>
</dbReference>
<keyword evidence="4" id="KW-1185">Reference proteome</keyword>